<keyword evidence="2" id="KW-0812">Transmembrane</keyword>
<keyword evidence="2" id="KW-1133">Transmembrane helix</keyword>
<evidence type="ECO:0000256" key="2">
    <source>
        <dbReference type="SAM" id="Phobius"/>
    </source>
</evidence>
<keyword evidence="2" id="KW-0472">Membrane</keyword>
<dbReference type="Gramene" id="RZC50200">
    <property type="protein sequence ID" value="RZC50200"/>
    <property type="gene ID" value="C5167_018629"/>
</dbReference>
<feature type="transmembrane region" description="Helical" evidence="2">
    <location>
        <begin position="47"/>
        <end position="68"/>
    </location>
</feature>
<keyword evidence="4" id="KW-1185">Reference proteome</keyword>
<dbReference type="AlphaFoldDB" id="A0A4Y7IQX7"/>
<reference evidence="3 4" key="1">
    <citation type="journal article" date="2018" name="Science">
        <title>The opium poppy genome and morphinan production.</title>
        <authorList>
            <person name="Guo L."/>
            <person name="Winzer T."/>
            <person name="Yang X."/>
            <person name="Li Y."/>
            <person name="Ning Z."/>
            <person name="He Z."/>
            <person name="Teodor R."/>
            <person name="Lu Y."/>
            <person name="Bowser T.A."/>
            <person name="Graham I.A."/>
            <person name="Ye K."/>
        </authorList>
    </citation>
    <scope>NUCLEOTIDE SEQUENCE [LARGE SCALE GENOMIC DNA]</scope>
    <source>
        <strain evidence="4">cv. HN1</strain>
        <tissue evidence="3">Leaves</tissue>
    </source>
</reference>
<gene>
    <name evidence="3" type="ORF">C5167_018629</name>
</gene>
<name>A0A4Y7IQX7_PAPSO</name>
<protein>
    <submittedName>
        <fullName evidence="3">Uncharacterized protein</fullName>
    </submittedName>
</protein>
<evidence type="ECO:0000313" key="3">
    <source>
        <dbReference type="EMBL" id="RZC50200.1"/>
    </source>
</evidence>
<feature type="region of interest" description="Disordered" evidence="1">
    <location>
        <begin position="84"/>
        <end position="103"/>
    </location>
</feature>
<sequence>MLMSLVPCYRTSILAGIGCRGVFPVVANLLAWPLKYALMVATSLFDFLLYHSTGKLLYHATFCIALGCKTKYEIQKKKNIVERRKRNNMTPIRSPGSVTASNP</sequence>
<evidence type="ECO:0000256" key="1">
    <source>
        <dbReference type="SAM" id="MobiDB-lite"/>
    </source>
</evidence>
<evidence type="ECO:0000313" key="4">
    <source>
        <dbReference type="Proteomes" id="UP000316621"/>
    </source>
</evidence>
<dbReference type="Proteomes" id="UP000316621">
    <property type="component" value="Chromosome 2"/>
</dbReference>
<accession>A0A4Y7IQX7</accession>
<dbReference type="EMBL" id="CM010716">
    <property type="protein sequence ID" value="RZC50200.1"/>
    <property type="molecule type" value="Genomic_DNA"/>
</dbReference>
<proteinExistence type="predicted"/>
<feature type="transmembrane region" description="Helical" evidence="2">
    <location>
        <begin position="12"/>
        <end position="32"/>
    </location>
</feature>
<organism evidence="3 4">
    <name type="scientific">Papaver somniferum</name>
    <name type="common">Opium poppy</name>
    <dbReference type="NCBI Taxonomy" id="3469"/>
    <lineage>
        <taxon>Eukaryota</taxon>
        <taxon>Viridiplantae</taxon>
        <taxon>Streptophyta</taxon>
        <taxon>Embryophyta</taxon>
        <taxon>Tracheophyta</taxon>
        <taxon>Spermatophyta</taxon>
        <taxon>Magnoliopsida</taxon>
        <taxon>Ranunculales</taxon>
        <taxon>Papaveraceae</taxon>
        <taxon>Papaveroideae</taxon>
        <taxon>Papaver</taxon>
    </lineage>
</organism>
<feature type="compositionally biased region" description="Polar residues" evidence="1">
    <location>
        <begin position="88"/>
        <end position="103"/>
    </location>
</feature>